<evidence type="ECO:0000313" key="2">
    <source>
        <dbReference type="Proteomes" id="UP001163882"/>
    </source>
</evidence>
<dbReference type="EMBL" id="CP107716">
    <property type="protein sequence ID" value="UYQ70975.1"/>
    <property type="molecule type" value="Genomic_DNA"/>
</dbReference>
<gene>
    <name evidence="1" type="ORF">OF122_12995</name>
</gene>
<dbReference type="RefSeq" id="WP_264224639.1">
    <property type="nucleotide sequence ID" value="NZ_CP107716.1"/>
</dbReference>
<protein>
    <submittedName>
        <fullName evidence="1">Uncharacterized protein</fullName>
    </submittedName>
</protein>
<name>A0ABY6IK56_9HYPH</name>
<proteinExistence type="predicted"/>
<reference evidence="1" key="1">
    <citation type="submission" date="2022-10" db="EMBL/GenBank/DDBJ databases">
        <title>YIM 151497 complete genome.</title>
        <authorList>
            <person name="Chen X."/>
        </authorList>
    </citation>
    <scope>NUCLEOTIDE SEQUENCE</scope>
    <source>
        <strain evidence="1">YIM 151497</strain>
    </source>
</reference>
<keyword evidence="2" id="KW-1185">Reference proteome</keyword>
<dbReference type="Proteomes" id="UP001163882">
    <property type="component" value="Chromosome"/>
</dbReference>
<evidence type="ECO:0000313" key="1">
    <source>
        <dbReference type="EMBL" id="UYQ70975.1"/>
    </source>
</evidence>
<accession>A0ABY6IK56</accession>
<sequence length="85" mass="9161">MTDQREHYAKEAHRLLNDDVLAAAFQQVRLDALVGLGTVDPSDTKEIMRLQSIAACLQEVRDLLEAAILATGEMDGGVDPNGPTA</sequence>
<organism evidence="1 2">
    <name type="scientific">Pelagibacterium flavum</name>
    <dbReference type="NCBI Taxonomy" id="2984530"/>
    <lineage>
        <taxon>Bacteria</taxon>
        <taxon>Pseudomonadati</taxon>
        <taxon>Pseudomonadota</taxon>
        <taxon>Alphaproteobacteria</taxon>
        <taxon>Hyphomicrobiales</taxon>
        <taxon>Devosiaceae</taxon>
        <taxon>Pelagibacterium</taxon>
    </lineage>
</organism>